<dbReference type="Gene3D" id="3.30.70.270">
    <property type="match status" value="1"/>
</dbReference>
<dbReference type="GO" id="GO:0052621">
    <property type="term" value="F:diguanylate cyclase activity"/>
    <property type="evidence" value="ECO:0007669"/>
    <property type="project" value="UniProtKB-EC"/>
</dbReference>
<dbReference type="EMBL" id="QFQD01000077">
    <property type="protein sequence ID" value="PZQ79822.1"/>
    <property type="molecule type" value="Genomic_DNA"/>
</dbReference>
<dbReference type="SMART" id="SM00448">
    <property type="entry name" value="REC"/>
    <property type="match status" value="1"/>
</dbReference>
<dbReference type="PROSITE" id="PS50887">
    <property type="entry name" value="GGDEF"/>
    <property type="match status" value="1"/>
</dbReference>
<proteinExistence type="predicted"/>
<evidence type="ECO:0000313" key="7">
    <source>
        <dbReference type="Proteomes" id="UP000248887"/>
    </source>
</evidence>
<dbReference type="FunFam" id="3.30.70.270:FF:000001">
    <property type="entry name" value="Diguanylate cyclase domain protein"/>
    <property type="match status" value="1"/>
</dbReference>
<evidence type="ECO:0000259" key="5">
    <source>
        <dbReference type="PROSITE" id="PS50887"/>
    </source>
</evidence>
<dbReference type="SUPFAM" id="SSF52172">
    <property type="entry name" value="CheY-like"/>
    <property type="match status" value="1"/>
</dbReference>
<comment type="caution">
    <text evidence="6">The sequence shown here is derived from an EMBL/GenBank/DDBJ whole genome shotgun (WGS) entry which is preliminary data.</text>
</comment>
<dbReference type="Pfam" id="PF00990">
    <property type="entry name" value="GGDEF"/>
    <property type="match status" value="1"/>
</dbReference>
<evidence type="ECO:0000313" key="6">
    <source>
        <dbReference type="EMBL" id="PZQ79822.1"/>
    </source>
</evidence>
<feature type="domain" description="GGDEF" evidence="5">
    <location>
        <begin position="203"/>
        <end position="336"/>
    </location>
</feature>
<dbReference type="GO" id="GO:0005886">
    <property type="term" value="C:plasma membrane"/>
    <property type="evidence" value="ECO:0007669"/>
    <property type="project" value="TreeGrafter"/>
</dbReference>
<dbReference type="InterPro" id="IPR043128">
    <property type="entry name" value="Rev_trsase/Diguanyl_cyclase"/>
</dbReference>
<dbReference type="GO" id="GO:0000160">
    <property type="term" value="P:phosphorelay signal transduction system"/>
    <property type="evidence" value="ECO:0007669"/>
    <property type="project" value="InterPro"/>
</dbReference>
<dbReference type="InterPro" id="IPR050469">
    <property type="entry name" value="Diguanylate_Cyclase"/>
</dbReference>
<name>A0A2W5QRM0_ANCNO</name>
<dbReference type="SMART" id="SM00267">
    <property type="entry name" value="GGDEF"/>
    <property type="match status" value="1"/>
</dbReference>
<accession>A0A2W5QRM0</accession>
<evidence type="ECO:0000256" key="1">
    <source>
        <dbReference type="ARBA" id="ARBA00012528"/>
    </source>
</evidence>
<evidence type="ECO:0000259" key="4">
    <source>
        <dbReference type="PROSITE" id="PS50110"/>
    </source>
</evidence>
<dbReference type="CDD" id="cd01949">
    <property type="entry name" value="GGDEF"/>
    <property type="match status" value="1"/>
</dbReference>
<keyword evidence="3" id="KW-0597">Phosphoprotein</keyword>
<comment type="catalytic activity">
    <reaction evidence="2">
        <text>2 GTP = 3',3'-c-di-GMP + 2 diphosphate</text>
        <dbReference type="Rhea" id="RHEA:24898"/>
        <dbReference type="ChEBI" id="CHEBI:33019"/>
        <dbReference type="ChEBI" id="CHEBI:37565"/>
        <dbReference type="ChEBI" id="CHEBI:58805"/>
        <dbReference type="EC" id="2.7.7.65"/>
    </reaction>
</comment>
<reference evidence="6 7" key="1">
    <citation type="submission" date="2017-08" db="EMBL/GenBank/DDBJ databases">
        <title>Infants hospitalized years apart are colonized by the same room-sourced microbial strains.</title>
        <authorList>
            <person name="Brooks B."/>
            <person name="Olm M.R."/>
            <person name="Firek B.A."/>
            <person name="Baker R."/>
            <person name="Thomas B.C."/>
            <person name="Morowitz M.J."/>
            <person name="Banfield J.F."/>
        </authorList>
    </citation>
    <scope>NUCLEOTIDE SEQUENCE [LARGE SCALE GENOMIC DNA]</scope>
    <source>
        <strain evidence="6">S2_005_001_R2_27</strain>
    </source>
</reference>
<protein>
    <recommendedName>
        <fullName evidence="1">diguanylate cyclase</fullName>
        <ecNumber evidence="1">2.7.7.65</ecNumber>
    </recommendedName>
</protein>
<dbReference type="AlphaFoldDB" id="A0A2W5QRM0"/>
<sequence>MTDQPDSMPTIVPPLVEEYRSMVLLVDDQVLICEAVRRALATEPDIHFHYCTNPMEALRMAEEITPTVILQDLVMPGMDGLDLVRMYRASDTLRAVPVIVLSAKDDPSAKSDAFRTGANDYLVKLPDRIELIARIRYHTRAYLDHVQREAAYVALRESQRQLVNANLELERLTRIDGLTYLGNRRYFDEYMEMEWRRAMRMEATIALLMIDVDNFKYYNDTYGHLAGDEVLRRVAGVLQSGVRRAGDLAARYGGEEFAVVLLNASIEGARATAERITQGVRDLEIVNGDGLVTISTGVATMVPTGATSPNDLINAADLALFRAKATGRNRLEVHPPAG</sequence>
<dbReference type="EC" id="2.7.7.65" evidence="1"/>
<gene>
    <name evidence="6" type="ORF">DI549_19130</name>
</gene>
<dbReference type="Gene3D" id="3.40.50.2300">
    <property type="match status" value="1"/>
</dbReference>
<dbReference type="PANTHER" id="PTHR45138">
    <property type="entry name" value="REGULATORY COMPONENTS OF SENSORY TRANSDUCTION SYSTEM"/>
    <property type="match status" value="1"/>
</dbReference>
<evidence type="ECO:0000256" key="3">
    <source>
        <dbReference type="PROSITE-ProRule" id="PRU00169"/>
    </source>
</evidence>
<dbReference type="SUPFAM" id="SSF55073">
    <property type="entry name" value="Nucleotide cyclase"/>
    <property type="match status" value="1"/>
</dbReference>
<dbReference type="Pfam" id="PF00072">
    <property type="entry name" value="Response_reg"/>
    <property type="match status" value="1"/>
</dbReference>
<dbReference type="InterPro" id="IPR001789">
    <property type="entry name" value="Sig_transdc_resp-reg_receiver"/>
</dbReference>
<dbReference type="PANTHER" id="PTHR45138:SF9">
    <property type="entry name" value="DIGUANYLATE CYCLASE DGCM-RELATED"/>
    <property type="match status" value="1"/>
</dbReference>
<dbReference type="InterPro" id="IPR000160">
    <property type="entry name" value="GGDEF_dom"/>
</dbReference>
<dbReference type="InterPro" id="IPR029787">
    <property type="entry name" value="Nucleotide_cyclase"/>
</dbReference>
<organism evidence="6 7">
    <name type="scientific">Ancylobacter novellus</name>
    <name type="common">Thiobacillus novellus</name>
    <dbReference type="NCBI Taxonomy" id="921"/>
    <lineage>
        <taxon>Bacteria</taxon>
        <taxon>Pseudomonadati</taxon>
        <taxon>Pseudomonadota</taxon>
        <taxon>Alphaproteobacteria</taxon>
        <taxon>Hyphomicrobiales</taxon>
        <taxon>Xanthobacteraceae</taxon>
        <taxon>Ancylobacter</taxon>
    </lineage>
</organism>
<feature type="domain" description="Response regulatory" evidence="4">
    <location>
        <begin position="22"/>
        <end position="139"/>
    </location>
</feature>
<evidence type="ECO:0000256" key="2">
    <source>
        <dbReference type="ARBA" id="ARBA00034247"/>
    </source>
</evidence>
<dbReference type="GO" id="GO:0043709">
    <property type="term" value="P:cell adhesion involved in single-species biofilm formation"/>
    <property type="evidence" value="ECO:0007669"/>
    <property type="project" value="TreeGrafter"/>
</dbReference>
<dbReference type="Proteomes" id="UP000248887">
    <property type="component" value="Unassembled WGS sequence"/>
</dbReference>
<dbReference type="NCBIfam" id="TIGR00254">
    <property type="entry name" value="GGDEF"/>
    <property type="match status" value="1"/>
</dbReference>
<feature type="modified residue" description="4-aspartylphosphate" evidence="3">
    <location>
        <position position="72"/>
    </location>
</feature>
<dbReference type="InterPro" id="IPR011006">
    <property type="entry name" value="CheY-like_superfamily"/>
</dbReference>
<dbReference type="PROSITE" id="PS50110">
    <property type="entry name" value="RESPONSE_REGULATORY"/>
    <property type="match status" value="1"/>
</dbReference>
<dbReference type="GO" id="GO:1902201">
    <property type="term" value="P:negative regulation of bacterial-type flagellum-dependent cell motility"/>
    <property type="evidence" value="ECO:0007669"/>
    <property type="project" value="TreeGrafter"/>
</dbReference>